<keyword evidence="2" id="KW-1185">Reference proteome</keyword>
<sequence>MVLVPVLIHYGRPEDYVGFAIYRNGAYAVDWEEPLHKRGSAVGTDGWVPLKRGQEVRGITCAS</sequence>
<dbReference type="Proteomes" id="UP000828026">
    <property type="component" value="Segment"/>
</dbReference>
<evidence type="ECO:0000313" key="2">
    <source>
        <dbReference type="Proteomes" id="UP000828026"/>
    </source>
</evidence>
<organism evidence="1 2">
    <name type="scientific">Vibrio phage BUCT194</name>
    <dbReference type="NCBI Taxonomy" id="2859072"/>
    <lineage>
        <taxon>Viruses</taxon>
        <taxon>Duplodnaviria</taxon>
        <taxon>Heunggongvirae</taxon>
        <taxon>Uroviricota</taxon>
        <taxon>Caudoviricetes</taxon>
        <taxon>Schitoviridae</taxon>
        <taxon>Varunavirus</taxon>
        <taxon>Varunavirus BUCT194</taxon>
    </lineage>
</organism>
<dbReference type="EMBL" id="MZ447858">
    <property type="protein sequence ID" value="UAW01200.1"/>
    <property type="molecule type" value="Genomic_DNA"/>
</dbReference>
<name>A0AAE8XJB3_9CAUD</name>
<dbReference type="RefSeq" id="YP_010657635.1">
    <property type="nucleotide sequence ID" value="NC_070848.1"/>
</dbReference>
<dbReference type="GeneID" id="77933554"/>
<accession>A0AAE8XJB3</accession>
<evidence type="ECO:0000313" key="1">
    <source>
        <dbReference type="EMBL" id="UAW01200.1"/>
    </source>
</evidence>
<dbReference type="KEGG" id="vg:77933554"/>
<proteinExistence type="predicted"/>
<protein>
    <submittedName>
        <fullName evidence="1">Uncharacterized protein</fullName>
    </submittedName>
</protein>
<reference evidence="1 2" key="1">
    <citation type="submission" date="2021-06" db="EMBL/GenBank/DDBJ databases">
        <authorList>
            <person name="Chen R."/>
            <person name="Qin H."/>
            <person name="He S."/>
            <person name="Han P."/>
            <person name="Xu F."/>
            <person name="Sun H."/>
            <person name="Fan H."/>
            <person name="Tong Y."/>
        </authorList>
    </citation>
    <scope>NUCLEOTIDE SEQUENCE [LARGE SCALE GENOMIC DNA]</scope>
</reference>